<proteinExistence type="inferred from homology"/>
<comment type="subunit">
    <text evidence="2 4">Homodimer.</text>
</comment>
<keyword evidence="5" id="KW-0812">Transmembrane</keyword>
<keyword evidence="3 4" id="KW-0964">Secreted</keyword>
<dbReference type="InParanoid" id="A0A200QN03"/>
<comment type="caution">
    <text evidence="6">The sequence shown here is derived from an EMBL/GenBank/DDBJ whole genome shotgun (WGS) entry which is preliminary data.</text>
</comment>
<dbReference type="AlphaFoldDB" id="A0A200QN03"/>
<dbReference type="OMA" id="FAHANIA"/>
<evidence type="ECO:0000313" key="7">
    <source>
        <dbReference type="Proteomes" id="UP000195402"/>
    </source>
</evidence>
<evidence type="ECO:0000256" key="4">
    <source>
        <dbReference type="RuleBase" id="RU363099"/>
    </source>
</evidence>
<dbReference type="OrthoDB" id="1864232at2759"/>
<dbReference type="Gene3D" id="2.40.480.10">
    <property type="entry name" value="Allene oxide cyclase-like"/>
    <property type="match status" value="1"/>
</dbReference>
<comment type="function">
    <text evidence="4">Dirigent proteins impart stereoselectivity on the phenoxy radical-coupling reaction, yielding optically active lignans from two molecules of coniferyl alcohol in the biosynthesis of lignans, flavonolignans, and alkaloids and thus plays a central role in plant secondary metabolism.</text>
</comment>
<dbReference type="STRING" id="56857.A0A200QN03"/>
<feature type="transmembrane region" description="Helical" evidence="5">
    <location>
        <begin position="6"/>
        <end position="27"/>
    </location>
</feature>
<evidence type="ECO:0000256" key="1">
    <source>
        <dbReference type="ARBA" id="ARBA00010746"/>
    </source>
</evidence>
<dbReference type="FunCoup" id="A0A200QN03">
    <property type="interactions" value="218"/>
</dbReference>
<dbReference type="GO" id="GO:0009699">
    <property type="term" value="P:phenylpropanoid biosynthetic process"/>
    <property type="evidence" value="ECO:0007669"/>
    <property type="project" value="UniProtKB-ARBA"/>
</dbReference>
<name>A0A200QN03_MACCD</name>
<dbReference type="GO" id="GO:0048046">
    <property type="term" value="C:apoplast"/>
    <property type="evidence" value="ECO:0007669"/>
    <property type="project" value="UniProtKB-SubCell"/>
</dbReference>
<evidence type="ECO:0000256" key="3">
    <source>
        <dbReference type="ARBA" id="ARBA00022525"/>
    </source>
</evidence>
<dbReference type="EMBL" id="MVGT01001530">
    <property type="protein sequence ID" value="OVA11811.1"/>
    <property type="molecule type" value="Genomic_DNA"/>
</dbReference>
<dbReference type="Pfam" id="PF03018">
    <property type="entry name" value="Dirigent"/>
    <property type="match status" value="1"/>
</dbReference>
<organism evidence="6 7">
    <name type="scientific">Macleaya cordata</name>
    <name type="common">Five-seeded plume-poppy</name>
    <name type="synonym">Bocconia cordata</name>
    <dbReference type="NCBI Taxonomy" id="56857"/>
    <lineage>
        <taxon>Eukaryota</taxon>
        <taxon>Viridiplantae</taxon>
        <taxon>Streptophyta</taxon>
        <taxon>Embryophyta</taxon>
        <taxon>Tracheophyta</taxon>
        <taxon>Spermatophyta</taxon>
        <taxon>Magnoliopsida</taxon>
        <taxon>Ranunculales</taxon>
        <taxon>Papaveraceae</taxon>
        <taxon>Papaveroideae</taxon>
        <taxon>Macleaya</taxon>
    </lineage>
</organism>
<keyword evidence="7" id="KW-1185">Reference proteome</keyword>
<accession>A0A200QN03</accession>
<evidence type="ECO:0000256" key="5">
    <source>
        <dbReference type="SAM" id="Phobius"/>
    </source>
</evidence>
<comment type="similarity">
    <text evidence="1 4">Belongs to the plant dirigent protein family.</text>
</comment>
<keyword evidence="5" id="KW-1133">Transmembrane helix</keyword>
<comment type="subcellular location">
    <subcellularLocation>
        <location evidence="4">Secreted</location>
        <location evidence="4">Extracellular space</location>
        <location evidence="4">Apoplast</location>
    </subcellularLocation>
</comment>
<dbReference type="InterPro" id="IPR044859">
    <property type="entry name" value="Allene_oxi_cyc_Dirigent"/>
</dbReference>
<sequence length="187" mass="20406">MGAAVGHVHVVLMLQYLSLVIVMVLLVTQTLAHEPDWGQTLPYEEMMGKAKVTRLHFYFHGIASGKDPTSVSVDQPASTNKSSTMFGLVVIVDDPLTEGPDLATSRLVGRAQGPYGFAGQKKLALIMALTYVFTDEKFNGSTLSILARNPVMNPVREFPIVGGTGLFRFARGFAILIKLLYFGMDLQ</sequence>
<dbReference type="Proteomes" id="UP000195402">
    <property type="component" value="Unassembled WGS sequence"/>
</dbReference>
<evidence type="ECO:0000256" key="2">
    <source>
        <dbReference type="ARBA" id="ARBA00011738"/>
    </source>
</evidence>
<keyword evidence="5" id="KW-0472">Membrane</keyword>
<reference evidence="6 7" key="1">
    <citation type="journal article" date="2017" name="Mol. Plant">
        <title>The Genome of Medicinal Plant Macleaya cordata Provides New Insights into Benzylisoquinoline Alkaloids Metabolism.</title>
        <authorList>
            <person name="Liu X."/>
            <person name="Liu Y."/>
            <person name="Huang P."/>
            <person name="Ma Y."/>
            <person name="Qing Z."/>
            <person name="Tang Q."/>
            <person name="Cao H."/>
            <person name="Cheng P."/>
            <person name="Zheng Y."/>
            <person name="Yuan Z."/>
            <person name="Zhou Y."/>
            <person name="Liu J."/>
            <person name="Tang Z."/>
            <person name="Zhuo Y."/>
            <person name="Zhang Y."/>
            <person name="Yu L."/>
            <person name="Huang J."/>
            <person name="Yang P."/>
            <person name="Peng Q."/>
            <person name="Zhang J."/>
            <person name="Jiang W."/>
            <person name="Zhang Z."/>
            <person name="Lin K."/>
            <person name="Ro D.K."/>
            <person name="Chen X."/>
            <person name="Xiong X."/>
            <person name="Shang Y."/>
            <person name="Huang S."/>
            <person name="Zeng J."/>
        </authorList>
    </citation>
    <scope>NUCLEOTIDE SEQUENCE [LARGE SCALE GENOMIC DNA]</scope>
    <source>
        <strain evidence="7">cv. BLH2017</strain>
        <tissue evidence="6">Root</tissue>
    </source>
</reference>
<dbReference type="PANTHER" id="PTHR21495">
    <property type="entry name" value="NUCLEOPORIN-RELATED"/>
    <property type="match status" value="1"/>
</dbReference>
<evidence type="ECO:0000313" key="6">
    <source>
        <dbReference type="EMBL" id="OVA11811.1"/>
    </source>
</evidence>
<protein>
    <recommendedName>
        <fullName evidence="4">Dirigent protein</fullName>
    </recommendedName>
</protein>
<keyword evidence="4" id="KW-0052">Apoplast</keyword>
<dbReference type="InterPro" id="IPR004265">
    <property type="entry name" value="Dirigent"/>
</dbReference>
<gene>
    <name evidence="6" type="ORF">BVC80_631g2</name>
</gene>